<evidence type="ECO:0000313" key="3">
    <source>
        <dbReference type="Proteomes" id="UP001175097"/>
    </source>
</evidence>
<proteinExistence type="predicted"/>
<feature type="domain" description="Siphovirus-type tail component RIFT-related" evidence="1">
    <location>
        <begin position="33"/>
        <end position="126"/>
    </location>
</feature>
<dbReference type="RefSeq" id="WP_301245699.1">
    <property type="nucleotide sequence ID" value="NZ_JAROCC010000020.1"/>
</dbReference>
<name>A0ABT8JWE2_9BACL</name>
<dbReference type="Proteomes" id="UP001175097">
    <property type="component" value="Unassembled WGS sequence"/>
</dbReference>
<dbReference type="Pfam" id="PF05709">
    <property type="entry name" value="Sipho_tail"/>
    <property type="match status" value="1"/>
</dbReference>
<accession>A0ABT8JWE2</accession>
<evidence type="ECO:0000259" key="1">
    <source>
        <dbReference type="Pfam" id="PF05709"/>
    </source>
</evidence>
<reference evidence="2" key="1">
    <citation type="submission" date="2023-03" db="EMBL/GenBank/DDBJ databases">
        <title>MT1 and MT2 Draft Genomes of Novel Species.</title>
        <authorList>
            <person name="Venkateswaran K."/>
        </authorList>
    </citation>
    <scope>NUCLEOTIDE SEQUENCE</scope>
    <source>
        <strain evidence="2">F6_3S_P_2</strain>
    </source>
</reference>
<organism evidence="2 3">
    <name type="scientific">Sporosarcina highlanderae</name>
    <dbReference type="NCBI Taxonomy" id="3035916"/>
    <lineage>
        <taxon>Bacteria</taxon>
        <taxon>Bacillati</taxon>
        <taxon>Bacillota</taxon>
        <taxon>Bacilli</taxon>
        <taxon>Bacillales</taxon>
        <taxon>Caryophanaceae</taxon>
        <taxon>Sporosarcina</taxon>
    </lineage>
</organism>
<protein>
    <submittedName>
        <fullName evidence="2">Phage tail family protein</fullName>
    </submittedName>
</protein>
<dbReference type="InterPro" id="IPR008841">
    <property type="entry name" value="Siphovirus-type_tail_N"/>
</dbReference>
<evidence type="ECO:0000313" key="2">
    <source>
        <dbReference type="EMBL" id="MDN4609118.1"/>
    </source>
</evidence>
<sequence length="251" mass="28102">MSGLINVYNSEGYGLTAEVLNLFGLKLSIPSPSYDLITEKVDGRGGIVVTDKTLNPRQLSARFFTKSGSYEDSLRLRDELYRLFSDGEEIFVVESKNSGKQWRVHPEGWSPDRINPRTLEFEIPLLAPNGLSESVLPQKRVYSTPSFVYRNTGDVPIDMRKQDETEILFSGASNGLTIKNLTTGDTWIYNGSTTVNDVILLKGVRSLKNNQSIFGQTNKRLISFTVGNNEFEISGVSGEFTLSISTRFYFL</sequence>
<dbReference type="EMBL" id="JAROCC010000020">
    <property type="protein sequence ID" value="MDN4609118.1"/>
    <property type="molecule type" value="Genomic_DNA"/>
</dbReference>
<keyword evidence="3" id="KW-1185">Reference proteome</keyword>
<comment type="caution">
    <text evidence="2">The sequence shown here is derived from an EMBL/GenBank/DDBJ whole genome shotgun (WGS) entry which is preliminary data.</text>
</comment>
<gene>
    <name evidence="2" type="ORF">P5G49_16775</name>
</gene>